<accession>A0A0A9WIN1</accession>
<sequence>MLHNMKKLLTITQNIPSIPISLSWRPTNTIQLLVGCIDGSVLLFQLTNIHEDKDDADEHSYIQGSDSEERYSIQSWKIHTRYVIDVVWTSTGDGFATGSHDSSICLFKLNNCAESSVSNIPMDQVFNMVQRIKFTSQVECICSVNNDGDSVEKELDTSKAKLSSLFVCGIRDDHRLFVIS</sequence>
<reference evidence="1" key="2">
    <citation type="submission" date="2014-07" db="EMBL/GenBank/DDBJ databases">
        <authorList>
            <person name="Hull J."/>
        </authorList>
    </citation>
    <scope>NUCLEOTIDE SEQUENCE</scope>
</reference>
<proteinExistence type="predicted"/>
<dbReference type="InterPro" id="IPR015943">
    <property type="entry name" value="WD40/YVTN_repeat-like_dom_sf"/>
</dbReference>
<dbReference type="InterPro" id="IPR036322">
    <property type="entry name" value="WD40_repeat_dom_sf"/>
</dbReference>
<dbReference type="SMART" id="SM00320">
    <property type="entry name" value="WD40"/>
    <property type="match status" value="2"/>
</dbReference>
<evidence type="ECO:0000313" key="1">
    <source>
        <dbReference type="EMBL" id="JAG07271.1"/>
    </source>
</evidence>
<dbReference type="Gene3D" id="2.130.10.10">
    <property type="entry name" value="YVTN repeat-like/Quinoprotein amine dehydrogenase"/>
    <property type="match status" value="1"/>
</dbReference>
<protein>
    <submittedName>
        <fullName evidence="1">Protein sof1</fullName>
    </submittedName>
</protein>
<name>A0A0A9WIN1_LYGHE</name>
<dbReference type="EMBL" id="GBHO01036331">
    <property type="protein sequence ID" value="JAG07273.1"/>
    <property type="molecule type" value="Transcribed_RNA"/>
</dbReference>
<gene>
    <name evidence="1" type="primary">sof1_1</name>
    <name evidence="2" type="synonym">sof1_0</name>
    <name evidence="1" type="ORF">CM83_8789</name>
    <name evidence="2" type="ORF">CM83_8794</name>
</gene>
<dbReference type="InterPro" id="IPR001680">
    <property type="entry name" value="WD40_rpt"/>
</dbReference>
<reference evidence="1" key="1">
    <citation type="journal article" date="2014" name="PLoS ONE">
        <title>Transcriptome-Based Identification of ABC Transporters in the Western Tarnished Plant Bug Lygus hesperus.</title>
        <authorList>
            <person name="Hull J.J."/>
            <person name="Chaney K."/>
            <person name="Geib S.M."/>
            <person name="Fabrick J.A."/>
            <person name="Brent C.S."/>
            <person name="Walsh D."/>
            <person name="Lavine L.C."/>
        </authorList>
    </citation>
    <scope>NUCLEOTIDE SEQUENCE</scope>
</reference>
<dbReference type="AlphaFoldDB" id="A0A0A9WIN1"/>
<dbReference type="EMBL" id="GBHO01036333">
    <property type="protein sequence ID" value="JAG07271.1"/>
    <property type="molecule type" value="Transcribed_RNA"/>
</dbReference>
<organism evidence="1">
    <name type="scientific">Lygus hesperus</name>
    <name type="common">Western plant bug</name>
    <dbReference type="NCBI Taxonomy" id="30085"/>
    <lineage>
        <taxon>Eukaryota</taxon>
        <taxon>Metazoa</taxon>
        <taxon>Ecdysozoa</taxon>
        <taxon>Arthropoda</taxon>
        <taxon>Hexapoda</taxon>
        <taxon>Insecta</taxon>
        <taxon>Pterygota</taxon>
        <taxon>Neoptera</taxon>
        <taxon>Paraneoptera</taxon>
        <taxon>Hemiptera</taxon>
        <taxon>Heteroptera</taxon>
        <taxon>Panheteroptera</taxon>
        <taxon>Cimicomorpha</taxon>
        <taxon>Miridae</taxon>
        <taxon>Mirini</taxon>
        <taxon>Lygus</taxon>
    </lineage>
</organism>
<dbReference type="SUPFAM" id="SSF50978">
    <property type="entry name" value="WD40 repeat-like"/>
    <property type="match status" value="1"/>
</dbReference>
<evidence type="ECO:0000313" key="2">
    <source>
        <dbReference type="EMBL" id="JAG07273.1"/>
    </source>
</evidence>